<evidence type="ECO:0000313" key="14">
    <source>
        <dbReference type="Proteomes" id="UP000077051"/>
    </source>
</evidence>
<evidence type="ECO:0000259" key="12">
    <source>
        <dbReference type="Pfam" id="PF02777"/>
    </source>
</evidence>
<comment type="cofactor">
    <cofactor evidence="1">
        <name>Mn(2+)</name>
        <dbReference type="ChEBI" id="CHEBI:29035"/>
    </cofactor>
</comment>
<dbReference type="Proteomes" id="UP000077051">
    <property type="component" value="Unassembled WGS sequence"/>
</dbReference>
<organism evidence="13 14">
    <name type="scientific">Mucor lusitanicus CBS 277.49</name>
    <dbReference type="NCBI Taxonomy" id="747725"/>
    <lineage>
        <taxon>Eukaryota</taxon>
        <taxon>Fungi</taxon>
        <taxon>Fungi incertae sedis</taxon>
        <taxon>Mucoromycota</taxon>
        <taxon>Mucoromycotina</taxon>
        <taxon>Mucoromycetes</taxon>
        <taxon>Mucorales</taxon>
        <taxon>Mucorineae</taxon>
        <taxon>Mucoraceae</taxon>
        <taxon>Mucor</taxon>
    </lineage>
</organism>
<keyword evidence="4 9" id="KW-0479">Metal-binding</keyword>
<dbReference type="FunFam" id="3.55.40.20:FF:000002">
    <property type="entry name" value="Superoxide dismutase"/>
    <property type="match status" value="1"/>
</dbReference>
<dbReference type="GO" id="GO:0004784">
    <property type="term" value="F:superoxide dismutase activity"/>
    <property type="evidence" value="ECO:0007669"/>
    <property type="project" value="UniProtKB-EC"/>
</dbReference>
<proteinExistence type="inferred from homology"/>
<evidence type="ECO:0000256" key="1">
    <source>
        <dbReference type="ARBA" id="ARBA00001936"/>
    </source>
</evidence>
<reference evidence="13 14" key="1">
    <citation type="submission" date="2015-06" db="EMBL/GenBank/DDBJ databases">
        <title>Expansion of signal transduction pathways in fungi by whole-genome duplication.</title>
        <authorList>
            <consortium name="DOE Joint Genome Institute"/>
            <person name="Corrochano L.M."/>
            <person name="Kuo A."/>
            <person name="Marcet-Houben M."/>
            <person name="Polaino S."/>
            <person name="Salamov A."/>
            <person name="Villalobos J.M."/>
            <person name="Alvarez M.I."/>
            <person name="Avalos J."/>
            <person name="Benito E.P."/>
            <person name="Benoit I."/>
            <person name="Burger G."/>
            <person name="Camino L.P."/>
            <person name="Canovas D."/>
            <person name="Cerda-Olmedo E."/>
            <person name="Cheng J.-F."/>
            <person name="Dominguez A."/>
            <person name="Elias M."/>
            <person name="Eslava A.P."/>
            <person name="Glaser F."/>
            <person name="Grimwood J."/>
            <person name="Gutierrez G."/>
            <person name="Heitman J."/>
            <person name="Henrissat B."/>
            <person name="Iturriaga E.A."/>
            <person name="Lang B.F."/>
            <person name="Lavin J.L."/>
            <person name="Lee S."/>
            <person name="Li W."/>
            <person name="Lindquist E."/>
            <person name="Lopez-Garcia S."/>
            <person name="Luque E.M."/>
            <person name="Marcos A.T."/>
            <person name="Martin J."/>
            <person name="Mccluskey K."/>
            <person name="Medina H.R."/>
            <person name="Miralles-Duran A."/>
            <person name="Miyazaki A."/>
            <person name="Munoz-Torres E."/>
            <person name="Oguiza J.A."/>
            <person name="Ohm R."/>
            <person name="Olmedo M."/>
            <person name="Orejas M."/>
            <person name="Ortiz-Castellanos L."/>
            <person name="Pisabarro A.G."/>
            <person name="Rodriguez-Romero J."/>
            <person name="Ruiz-Herrera J."/>
            <person name="Ruiz-Vazquez R."/>
            <person name="Sanz C."/>
            <person name="Schackwitz W."/>
            <person name="Schmutz J."/>
            <person name="Shahriari M."/>
            <person name="Shelest E."/>
            <person name="Silva-Franco F."/>
            <person name="Soanes D."/>
            <person name="Syed K."/>
            <person name="Tagua V.G."/>
            <person name="Talbot N.J."/>
            <person name="Thon M."/>
            <person name="De Vries R.P."/>
            <person name="Wiebenga A."/>
            <person name="Yadav J.S."/>
            <person name="Braun E.L."/>
            <person name="Baker S."/>
            <person name="Garre V."/>
            <person name="Horwitz B."/>
            <person name="Torres-Martinez S."/>
            <person name="Idnurm A."/>
            <person name="Herrera-Estrella A."/>
            <person name="Gabaldon T."/>
            <person name="Grigoriev I.V."/>
        </authorList>
    </citation>
    <scope>NUCLEOTIDE SEQUENCE [LARGE SCALE GENOMIC DNA]</scope>
    <source>
        <strain evidence="13 14">CBS 277.49</strain>
    </source>
</reference>
<dbReference type="InterPro" id="IPR050265">
    <property type="entry name" value="Fe/Mn_Superoxide_Dismutase"/>
</dbReference>
<feature type="binding site" evidence="9">
    <location>
        <position position="53"/>
    </location>
    <ligand>
        <name>Mn(2+)</name>
        <dbReference type="ChEBI" id="CHEBI:29035"/>
    </ligand>
</feature>
<dbReference type="PANTHER" id="PTHR11404:SF6">
    <property type="entry name" value="SUPEROXIDE DISMUTASE [MN], MITOCHONDRIAL"/>
    <property type="match status" value="1"/>
</dbReference>
<dbReference type="SUPFAM" id="SSF46609">
    <property type="entry name" value="Fe,Mn superoxide dismutase (SOD), N-terminal domain"/>
    <property type="match status" value="1"/>
</dbReference>
<evidence type="ECO:0000256" key="2">
    <source>
        <dbReference type="ARBA" id="ARBA00008714"/>
    </source>
</evidence>
<dbReference type="GO" id="GO:0030145">
    <property type="term" value="F:manganese ion binding"/>
    <property type="evidence" value="ECO:0007669"/>
    <property type="project" value="TreeGrafter"/>
</dbReference>
<feature type="binding site" evidence="9">
    <location>
        <position position="190"/>
    </location>
    <ligand>
        <name>Mn(2+)</name>
        <dbReference type="ChEBI" id="CHEBI:29035"/>
    </ligand>
</feature>
<evidence type="ECO:0000256" key="6">
    <source>
        <dbReference type="ARBA" id="ARBA00023002"/>
    </source>
</evidence>
<feature type="domain" description="Manganese/iron superoxide dismutase N-terminal" evidence="11">
    <location>
        <begin position="30"/>
        <end position="109"/>
    </location>
</feature>
<dbReference type="Gene3D" id="1.10.287.990">
    <property type="entry name" value="Fe,Mn superoxide dismutase (SOD) domain"/>
    <property type="match status" value="1"/>
</dbReference>
<dbReference type="VEuPathDB" id="FungiDB:MUCCIDRAFT_108397"/>
<keyword evidence="14" id="KW-1185">Reference proteome</keyword>
<keyword evidence="7" id="KW-0464">Manganese</keyword>
<protein>
    <recommendedName>
        <fullName evidence="3 10">Superoxide dismutase</fullName>
        <ecNumber evidence="3 10">1.15.1.1</ecNumber>
    </recommendedName>
</protein>
<evidence type="ECO:0000313" key="13">
    <source>
        <dbReference type="EMBL" id="OAD04569.1"/>
    </source>
</evidence>
<dbReference type="InterPro" id="IPR019831">
    <property type="entry name" value="Mn/Fe_SOD_N"/>
</dbReference>
<dbReference type="Gene3D" id="3.55.40.20">
    <property type="entry name" value="Iron/manganese superoxide dismutase, C-terminal domain"/>
    <property type="match status" value="1"/>
</dbReference>
<comment type="function">
    <text evidence="10">Destroys radicals which are normally produced within the cells and which are toxic to biological systems.</text>
</comment>
<dbReference type="InterPro" id="IPR019832">
    <property type="entry name" value="Mn/Fe_SOD_C"/>
</dbReference>
<evidence type="ECO:0000256" key="4">
    <source>
        <dbReference type="ARBA" id="ARBA00022723"/>
    </source>
</evidence>
<dbReference type="Pfam" id="PF00081">
    <property type="entry name" value="Sod_Fe_N"/>
    <property type="match status" value="1"/>
</dbReference>
<dbReference type="PIRSF" id="PIRSF000349">
    <property type="entry name" value="SODismutase"/>
    <property type="match status" value="1"/>
</dbReference>
<dbReference type="SUPFAM" id="SSF54719">
    <property type="entry name" value="Fe,Mn superoxide dismutase (SOD), C-terminal domain"/>
    <property type="match status" value="1"/>
</dbReference>
<dbReference type="InterPro" id="IPR036314">
    <property type="entry name" value="SOD_C_sf"/>
</dbReference>
<keyword evidence="5" id="KW-0049">Antioxidant</keyword>
<evidence type="ECO:0000256" key="10">
    <source>
        <dbReference type="RuleBase" id="RU000414"/>
    </source>
</evidence>
<dbReference type="AlphaFoldDB" id="A0A162REJ3"/>
<dbReference type="InterPro" id="IPR019833">
    <property type="entry name" value="Mn/Fe_SOD_BS"/>
</dbReference>
<dbReference type="InterPro" id="IPR001189">
    <property type="entry name" value="Mn/Fe_SOD"/>
</dbReference>
<dbReference type="Pfam" id="PF02777">
    <property type="entry name" value="Sod_Fe_C"/>
    <property type="match status" value="1"/>
</dbReference>
<evidence type="ECO:0000256" key="8">
    <source>
        <dbReference type="ARBA" id="ARBA00049204"/>
    </source>
</evidence>
<evidence type="ECO:0000259" key="11">
    <source>
        <dbReference type="Pfam" id="PF00081"/>
    </source>
</evidence>
<feature type="binding site" evidence="9">
    <location>
        <position position="186"/>
    </location>
    <ligand>
        <name>Mn(2+)</name>
        <dbReference type="ChEBI" id="CHEBI:29035"/>
    </ligand>
</feature>
<dbReference type="FunFam" id="1.10.287.990:FF:000001">
    <property type="entry name" value="Superoxide dismutase"/>
    <property type="match status" value="1"/>
</dbReference>
<dbReference type="OrthoDB" id="239262at2759"/>
<evidence type="ECO:0000256" key="9">
    <source>
        <dbReference type="PIRSR" id="PIRSR000349-1"/>
    </source>
</evidence>
<comment type="catalytic activity">
    <reaction evidence="8 10">
        <text>2 superoxide + 2 H(+) = H2O2 + O2</text>
        <dbReference type="Rhea" id="RHEA:20696"/>
        <dbReference type="ChEBI" id="CHEBI:15378"/>
        <dbReference type="ChEBI" id="CHEBI:15379"/>
        <dbReference type="ChEBI" id="CHEBI:16240"/>
        <dbReference type="ChEBI" id="CHEBI:18421"/>
        <dbReference type="EC" id="1.15.1.1"/>
    </reaction>
</comment>
<dbReference type="EC" id="1.15.1.1" evidence="3 10"/>
<comment type="caution">
    <text evidence="13">The sequence shown here is derived from an EMBL/GenBank/DDBJ whole genome shotgun (WGS) entry which is preliminary data.</text>
</comment>
<name>A0A162REJ3_MUCCL</name>
<dbReference type="PANTHER" id="PTHR11404">
    <property type="entry name" value="SUPEROXIDE DISMUTASE 2"/>
    <property type="match status" value="1"/>
</dbReference>
<accession>A0A162REJ3</accession>
<feature type="domain" description="Manganese/iron superoxide dismutase C-terminal" evidence="12">
    <location>
        <begin position="119"/>
        <end position="219"/>
    </location>
</feature>
<evidence type="ECO:0000256" key="5">
    <source>
        <dbReference type="ARBA" id="ARBA00022862"/>
    </source>
</evidence>
<keyword evidence="6 10" id="KW-0560">Oxidoreductase</keyword>
<evidence type="ECO:0000256" key="3">
    <source>
        <dbReference type="ARBA" id="ARBA00012682"/>
    </source>
</evidence>
<feature type="binding site" evidence="9">
    <location>
        <position position="101"/>
    </location>
    <ligand>
        <name>Mn(2+)</name>
        <dbReference type="ChEBI" id="CHEBI:29035"/>
    </ligand>
</feature>
<dbReference type="PRINTS" id="PR01703">
    <property type="entry name" value="MNSODISMTASE"/>
</dbReference>
<sequence>MLSIATKSFRHTALKSTAYCSVAAVRSKATLPQLPYGYDELEPVISKDIMETHHAKHHQTYVNNFNVAEEKFEAALKANDLAQQLALQNALKFNGGGHLNHSIYWENLAPKSQGGGELPKGALLSAIQKEFGSMDSFIEKFNTVAAGVQGSGWCWLGYNKAAQRVEIATSGNQDILQGLVPLLVIDVWEHAYYLQYKNVRADYLKKVWDVVNWKTVAERFAKAQH</sequence>
<comment type="similarity">
    <text evidence="2 10">Belongs to the iron/manganese superoxide dismutase family.</text>
</comment>
<dbReference type="STRING" id="747725.A0A162REJ3"/>
<dbReference type="EMBL" id="AMYB01000003">
    <property type="protein sequence ID" value="OAD04569.1"/>
    <property type="molecule type" value="Genomic_DNA"/>
</dbReference>
<evidence type="ECO:0000256" key="7">
    <source>
        <dbReference type="ARBA" id="ARBA00023211"/>
    </source>
</evidence>
<dbReference type="PROSITE" id="PS00088">
    <property type="entry name" value="SOD_MN"/>
    <property type="match status" value="1"/>
</dbReference>
<gene>
    <name evidence="13" type="ORF">MUCCIDRAFT_108397</name>
</gene>
<dbReference type="GO" id="GO:0005739">
    <property type="term" value="C:mitochondrion"/>
    <property type="evidence" value="ECO:0007669"/>
    <property type="project" value="TreeGrafter"/>
</dbReference>
<dbReference type="InterPro" id="IPR036324">
    <property type="entry name" value="Mn/Fe_SOD_N_sf"/>
</dbReference>